<dbReference type="InterPro" id="IPR021878">
    <property type="entry name" value="TgpA_N"/>
</dbReference>
<evidence type="ECO:0000313" key="5">
    <source>
        <dbReference type="Proteomes" id="UP001500751"/>
    </source>
</evidence>
<feature type="compositionally biased region" description="Basic and acidic residues" evidence="1">
    <location>
        <begin position="972"/>
        <end position="1005"/>
    </location>
</feature>
<organism evidence="4 5">
    <name type="scientific">Catenulispora yoronensis</name>
    <dbReference type="NCBI Taxonomy" id="450799"/>
    <lineage>
        <taxon>Bacteria</taxon>
        <taxon>Bacillati</taxon>
        <taxon>Actinomycetota</taxon>
        <taxon>Actinomycetes</taxon>
        <taxon>Catenulisporales</taxon>
        <taxon>Catenulisporaceae</taxon>
        <taxon>Catenulispora</taxon>
    </lineage>
</organism>
<dbReference type="InterPro" id="IPR052901">
    <property type="entry name" value="Bact_TGase-like"/>
</dbReference>
<keyword evidence="2" id="KW-1133">Transmembrane helix</keyword>
<feature type="transmembrane region" description="Helical" evidence="2">
    <location>
        <begin position="110"/>
        <end position="128"/>
    </location>
</feature>
<feature type="domain" description="Transglutaminase-like" evidence="3">
    <location>
        <begin position="587"/>
        <end position="658"/>
    </location>
</feature>
<dbReference type="EMBL" id="BAAAQN010000077">
    <property type="protein sequence ID" value="GAA2060125.1"/>
    <property type="molecule type" value="Genomic_DNA"/>
</dbReference>
<feature type="compositionally biased region" description="Basic residues" evidence="1">
    <location>
        <begin position="1"/>
        <end position="15"/>
    </location>
</feature>
<evidence type="ECO:0000259" key="3">
    <source>
        <dbReference type="SMART" id="SM00460"/>
    </source>
</evidence>
<feature type="region of interest" description="Disordered" evidence="1">
    <location>
        <begin position="788"/>
        <end position="808"/>
    </location>
</feature>
<dbReference type="PANTHER" id="PTHR42736:SF1">
    <property type="entry name" value="PROTEIN-GLUTAMINE GAMMA-GLUTAMYLTRANSFERASE"/>
    <property type="match status" value="1"/>
</dbReference>
<keyword evidence="5" id="KW-1185">Reference proteome</keyword>
<comment type="caution">
    <text evidence="4">The sequence shown here is derived from an EMBL/GenBank/DDBJ whole genome shotgun (WGS) entry which is preliminary data.</text>
</comment>
<feature type="region of interest" description="Disordered" evidence="1">
    <location>
        <begin position="952"/>
        <end position="1005"/>
    </location>
</feature>
<reference evidence="5" key="1">
    <citation type="journal article" date="2019" name="Int. J. Syst. Evol. Microbiol.">
        <title>The Global Catalogue of Microorganisms (GCM) 10K type strain sequencing project: providing services to taxonomists for standard genome sequencing and annotation.</title>
        <authorList>
            <consortium name="The Broad Institute Genomics Platform"/>
            <consortium name="The Broad Institute Genome Sequencing Center for Infectious Disease"/>
            <person name="Wu L."/>
            <person name="Ma J."/>
        </authorList>
    </citation>
    <scope>NUCLEOTIDE SEQUENCE [LARGE SCALE GENOMIC DNA]</scope>
    <source>
        <strain evidence="5">JCM 16014</strain>
    </source>
</reference>
<dbReference type="SUPFAM" id="SSF54001">
    <property type="entry name" value="Cysteine proteinases"/>
    <property type="match status" value="1"/>
</dbReference>
<accession>A0ABP5H0Z0</accession>
<evidence type="ECO:0000256" key="2">
    <source>
        <dbReference type="SAM" id="Phobius"/>
    </source>
</evidence>
<feature type="transmembrane region" description="Helical" evidence="2">
    <location>
        <begin position="219"/>
        <end position="237"/>
    </location>
</feature>
<name>A0ABP5H0Z0_9ACTN</name>
<dbReference type="PANTHER" id="PTHR42736">
    <property type="entry name" value="PROTEIN-GLUTAMINE GAMMA-GLUTAMYLTRANSFERASE"/>
    <property type="match status" value="1"/>
</dbReference>
<dbReference type="Pfam" id="PF11992">
    <property type="entry name" value="TgpA_N"/>
    <property type="match status" value="1"/>
</dbReference>
<keyword evidence="2" id="KW-0812">Transmembrane</keyword>
<dbReference type="Pfam" id="PF01841">
    <property type="entry name" value="Transglut_core"/>
    <property type="match status" value="1"/>
</dbReference>
<feature type="compositionally biased region" description="Low complexity" evidence="1">
    <location>
        <begin position="682"/>
        <end position="704"/>
    </location>
</feature>
<sequence>MPAARRPRRRGRHWPRQNWGRRGERRGAYGDCHADEADEDDGGGYGGRRCWDRDPGWDRDRDRDRDWDRRRLRHQGRPPMTGRARIGVAAAVALLLTSAGLLRLLATGTWIWPIVLAVIVSTASGELFRRLIRPRPLVVAAQAATVFWYDMVLLAHDEAFGGLLPTWSVFHKLGDLYSAGAHDIRNTYVGGTATTGIAAILVLSLSAMAVLVDALAATYAAAPLAGLPLLALYLVPATRSGGGYDWFAFALAAAGYTALLSAEGRDRLGRWGRPLVHAGSRRTGADGRPNPAARAKVDTGPIAATGHQITTLALVLAVLAPVLLPTVSGGLFGIGPNSGSGPGTGHKSGHGTFSQKLDLKQNLQATSDDVVLTYKSTKPLYLRFQTADMFNAKEKGESFVPNPGAPFRPFGPDNAVSDSVPGYVSSVQPKTIQVHVTIVSDVATETHKGDNNALPLPYPTKSLGTTVNGFNVNADSLAVLGPTTVYKGMQYNVVAYDMAPDALPAQVLHSASMATEDDVQVYNLQNDLYQVGVPDRVKALAQDITKNIANPVDKATAIQNYFQNGNGFKYSLDVPSNMSGADAMNYLLDQKQGYCQFYAETMVAMARSLGIPARVALGFTPGSSPNGNGTYEVRMHDYHAWPELYFHGVGWLRFEPTTGINSTALSGGHGRIPQYTTVVPDSTAPSTAPSSSASTAPAAGASSSGNCPINVRRIGGCSDSGADTSTAPKEKFSWLGWFGAVPRFLQYWLFGGSGYAIALRFILLVLLLIGCVPMVLRMVRRRARGKLASGRRGAVKGQDRPDAPDEENLEWQSADVAVRRPESDPERIRILAAWAEVRDSATDLGYSWPSSETPRQSAVRITKQAHLSRPAQDAMDRVTGLAERANYARTLRRPSASGAAPSRNLMDDVKTIRAGLAEPVSRRTRIRATVLPPSALAALRERREDLTGRVYERLQGTGTSLRSRVPGGSTRPEGRESRDGRGGRDGRDGAERAERAERRRGRGDR</sequence>
<feature type="transmembrane region" description="Helical" evidence="2">
    <location>
        <begin position="86"/>
        <end position="104"/>
    </location>
</feature>
<keyword evidence="2" id="KW-0472">Membrane</keyword>
<feature type="compositionally biased region" description="Basic and acidic residues" evidence="1">
    <location>
        <begin position="21"/>
        <end position="35"/>
    </location>
</feature>
<dbReference type="InterPro" id="IPR002931">
    <property type="entry name" value="Transglutaminase-like"/>
</dbReference>
<dbReference type="InterPro" id="IPR038765">
    <property type="entry name" value="Papain-like_cys_pep_sf"/>
</dbReference>
<protein>
    <submittedName>
        <fullName evidence="4">DUF3488 and transglutaminase-like domain-containing protein</fullName>
    </submittedName>
</protein>
<evidence type="ECO:0000313" key="4">
    <source>
        <dbReference type="EMBL" id="GAA2060125.1"/>
    </source>
</evidence>
<feature type="region of interest" description="Disordered" evidence="1">
    <location>
        <begin position="676"/>
        <end position="704"/>
    </location>
</feature>
<feature type="region of interest" description="Disordered" evidence="1">
    <location>
        <begin position="1"/>
        <end position="48"/>
    </location>
</feature>
<dbReference type="Gene3D" id="3.10.620.30">
    <property type="match status" value="1"/>
</dbReference>
<dbReference type="Proteomes" id="UP001500751">
    <property type="component" value="Unassembled WGS sequence"/>
</dbReference>
<feature type="transmembrane region" description="Helical" evidence="2">
    <location>
        <begin position="188"/>
        <end position="212"/>
    </location>
</feature>
<evidence type="ECO:0000256" key="1">
    <source>
        <dbReference type="SAM" id="MobiDB-lite"/>
    </source>
</evidence>
<gene>
    <name evidence="4" type="ORF">GCM10009839_83430</name>
</gene>
<dbReference type="SMART" id="SM00460">
    <property type="entry name" value="TGc"/>
    <property type="match status" value="1"/>
</dbReference>
<proteinExistence type="predicted"/>
<feature type="transmembrane region" description="Helical" evidence="2">
    <location>
        <begin position="755"/>
        <end position="776"/>
    </location>
</feature>